<evidence type="ECO:0000313" key="2">
    <source>
        <dbReference type="Proteomes" id="UP000501452"/>
    </source>
</evidence>
<dbReference type="AlphaFoldDB" id="A0A6G8QB41"/>
<organism evidence="1 2">
    <name type="scientific">Rubrobacter tropicus</name>
    <dbReference type="NCBI Taxonomy" id="2653851"/>
    <lineage>
        <taxon>Bacteria</taxon>
        <taxon>Bacillati</taxon>
        <taxon>Actinomycetota</taxon>
        <taxon>Rubrobacteria</taxon>
        <taxon>Rubrobacterales</taxon>
        <taxon>Rubrobacteraceae</taxon>
        <taxon>Rubrobacter</taxon>
    </lineage>
</organism>
<proteinExistence type="predicted"/>
<dbReference type="RefSeq" id="WP_166177208.1">
    <property type="nucleotide sequence ID" value="NZ_CP045119.1"/>
</dbReference>
<dbReference type="KEGG" id="rub:GBA63_14445"/>
<dbReference type="EMBL" id="CP045119">
    <property type="protein sequence ID" value="QIN83696.1"/>
    <property type="molecule type" value="Genomic_DNA"/>
</dbReference>
<protein>
    <submittedName>
        <fullName evidence="1">Uncharacterized protein</fullName>
    </submittedName>
</protein>
<sequence>MDWEKIQEQREIDYLHREAVRKTYTLIDEATERVQSSEAMDNEARWLVERNRYNGKRPPTRI</sequence>
<gene>
    <name evidence="1" type="ORF">GBA63_14445</name>
</gene>
<dbReference type="Proteomes" id="UP000501452">
    <property type="component" value="Chromosome"/>
</dbReference>
<keyword evidence="2" id="KW-1185">Reference proteome</keyword>
<name>A0A6G8QB41_9ACTN</name>
<accession>A0A6G8QB41</accession>
<evidence type="ECO:0000313" key="1">
    <source>
        <dbReference type="EMBL" id="QIN83696.1"/>
    </source>
</evidence>
<reference evidence="1 2" key="1">
    <citation type="submission" date="2019-10" db="EMBL/GenBank/DDBJ databases">
        <title>Rubrobacter sp nov SCSIO 52090 isolated from a deep-sea sediment in the South China Sea.</title>
        <authorList>
            <person name="Chen R.W."/>
        </authorList>
    </citation>
    <scope>NUCLEOTIDE SEQUENCE [LARGE SCALE GENOMIC DNA]</scope>
    <source>
        <strain evidence="1 2">SCSIO 52909</strain>
    </source>
</reference>